<dbReference type="Gene3D" id="1.10.357.10">
    <property type="entry name" value="Tetracycline Repressor, domain 2"/>
    <property type="match status" value="1"/>
</dbReference>
<gene>
    <name evidence="6" type="ORF">ACFORG_17780</name>
</gene>
<dbReference type="InterPro" id="IPR001647">
    <property type="entry name" value="HTH_TetR"/>
</dbReference>
<evidence type="ECO:0000313" key="6">
    <source>
        <dbReference type="EMBL" id="MFC3615611.1"/>
    </source>
</evidence>
<dbReference type="PRINTS" id="PR00455">
    <property type="entry name" value="HTHTETR"/>
</dbReference>
<dbReference type="InterPro" id="IPR050109">
    <property type="entry name" value="HTH-type_TetR-like_transc_reg"/>
</dbReference>
<proteinExistence type="predicted"/>
<comment type="caution">
    <text evidence="6">The sequence shown here is derived from an EMBL/GenBank/DDBJ whole genome shotgun (WGS) entry which is preliminary data.</text>
</comment>
<evidence type="ECO:0000256" key="1">
    <source>
        <dbReference type="ARBA" id="ARBA00023015"/>
    </source>
</evidence>
<name>A0ABV7TKS9_9RHOB</name>
<organism evidence="6 7">
    <name type="scientific">Lutimaribacter marinistellae</name>
    <dbReference type="NCBI Taxonomy" id="1820329"/>
    <lineage>
        <taxon>Bacteria</taxon>
        <taxon>Pseudomonadati</taxon>
        <taxon>Pseudomonadota</taxon>
        <taxon>Alphaproteobacteria</taxon>
        <taxon>Rhodobacterales</taxon>
        <taxon>Roseobacteraceae</taxon>
        <taxon>Lutimaribacter</taxon>
    </lineage>
</organism>
<dbReference type="SUPFAM" id="SSF46689">
    <property type="entry name" value="Homeodomain-like"/>
    <property type="match status" value="1"/>
</dbReference>
<feature type="domain" description="HTH tetR-type" evidence="5">
    <location>
        <begin position="2"/>
        <end position="62"/>
    </location>
</feature>
<evidence type="ECO:0000256" key="2">
    <source>
        <dbReference type="ARBA" id="ARBA00023125"/>
    </source>
</evidence>
<feature type="DNA-binding region" description="H-T-H motif" evidence="4">
    <location>
        <begin position="25"/>
        <end position="44"/>
    </location>
</feature>
<protein>
    <submittedName>
        <fullName evidence="6">TetR/AcrR family transcriptional regulator</fullName>
    </submittedName>
</protein>
<dbReference type="Pfam" id="PF00440">
    <property type="entry name" value="TetR_N"/>
    <property type="match status" value="1"/>
</dbReference>
<evidence type="ECO:0000259" key="5">
    <source>
        <dbReference type="PROSITE" id="PS50977"/>
    </source>
</evidence>
<accession>A0ABV7TKS9</accession>
<dbReference type="InterPro" id="IPR009057">
    <property type="entry name" value="Homeodomain-like_sf"/>
</dbReference>
<keyword evidence="3" id="KW-0804">Transcription</keyword>
<dbReference type="EMBL" id="JBHRXI010000017">
    <property type="protein sequence ID" value="MFC3615611.1"/>
    <property type="molecule type" value="Genomic_DNA"/>
</dbReference>
<dbReference type="Proteomes" id="UP001595629">
    <property type="component" value="Unassembled WGS sequence"/>
</dbReference>
<evidence type="ECO:0000313" key="7">
    <source>
        <dbReference type="Proteomes" id="UP001595629"/>
    </source>
</evidence>
<keyword evidence="1" id="KW-0805">Transcription regulation</keyword>
<sequence length="203" mass="22412">MNDLEARILDAALRVFSLNGVKRTSMSDLCEEAGVSRQTLYNRFRNKDDILRGLIGHYTDIAIEEIAQAMPDRASLSEKLDLVFQCMVIDGYDTVQAMPHAQDFIDGVNAVSAEALEASASRFRAVIAEILTPHEAAFRRAGLSIDELSDFVQRAAKSAGIHARDRAHLIRQLRTLRLLCLGAASEDGPDKTPLKESRHAQGH</sequence>
<reference evidence="7" key="1">
    <citation type="journal article" date="2019" name="Int. J. Syst. Evol. Microbiol.">
        <title>The Global Catalogue of Microorganisms (GCM) 10K type strain sequencing project: providing services to taxonomists for standard genome sequencing and annotation.</title>
        <authorList>
            <consortium name="The Broad Institute Genomics Platform"/>
            <consortium name="The Broad Institute Genome Sequencing Center for Infectious Disease"/>
            <person name="Wu L."/>
            <person name="Ma J."/>
        </authorList>
    </citation>
    <scope>NUCLEOTIDE SEQUENCE [LARGE SCALE GENOMIC DNA]</scope>
    <source>
        <strain evidence="7">KCTC 42911</strain>
    </source>
</reference>
<evidence type="ECO:0000256" key="4">
    <source>
        <dbReference type="PROSITE-ProRule" id="PRU00335"/>
    </source>
</evidence>
<dbReference type="PROSITE" id="PS50977">
    <property type="entry name" value="HTH_TETR_2"/>
    <property type="match status" value="1"/>
</dbReference>
<dbReference type="RefSeq" id="WP_386736878.1">
    <property type="nucleotide sequence ID" value="NZ_JBHRXI010000017.1"/>
</dbReference>
<dbReference type="PANTHER" id="PTHR30055">
    <property type="entry name" value="HTH-TYPE TRANSCRIPTIONAL REGULATOR RUTR"/>
    <property type="match status" value="1"/>
</dbReference>
<dbReference type="PANTHER" id="PTHR30055:SF234">
    <property type="entry name" value="HTH-TYPE TRANSCRIPTIONAL REGULATOR BETI"/>
    <property type="match status" value="1"/>
</dbReference>
<keyword evidence="7" id="KW-1185">Reference proteome</keyword>
<evidence type="ECO:0000256" key="3">
    <source>
        <dbReference type="ARBA" id="ARBA00023163"/>
    </source>
</evidence>
<keyword evidence="2 4" id="KW-0238">DNA-binding</keyword>